<evidence type="ECO:0000256" key="1">
    <source>
        <dbReference type="SAM" id="Phobius"/>
    </source>
</evidence>
<evidence type="ECO:0000313" key="4">
    <source>
        <dbReference type="Proteomes" id="UP000305471"/>
    </source>
</evidence>
<dbReference type="InterPro" id="IPR046586">
    <property type="entry name" value="DUF6644"/>
</dbReference>
<reference evidence="3 4" key="1">
    <citation type="submission" date="2019-04" db="EMBL/GenBank/DDBJ databases">
        <title>Alteromonas portus sp. nov., an alginate lyase-excreting marine bacterium.</title>
        <authorList>
            <person name="Huang H."/>
            <person name="Mo K."/>
            <person name="Bao S."/>
        </authorList>
    </citation>
    <scope>NUCLEOTIDE SEQUENCE [LARGE SCALE GENOMIC DNA]</scope>
    <source>
        <strain evidence="3 4">HB161718</strain>
    </source>
</reference>
<organism evidence="3 4">
    <name type="scientific">Alteromonas portus</name>
    <dbReference type="NCBI Taxonomy" id="2565549"/>
    <lineage>
        <taxon>Bacteria</taxon>
        <taxon>Pseudomonadati</taxon>
        <taxon>Pseudomonadota</taxon>
        <taxon>Gammaproteobacteria</taxon>
        <taxon>Alteromonadales</taxon>
        <taxon>Alteromonadaceae</taxon>
        <taxon>Alteromonas/Salinimonas group</taxon>
        <taxon>Alteromonas</taxon>
    </lineage>
</organism>
<feature type="transmembrane region" description="Helical" evidence="1">
    <location>
        <begin position="33"/>
        <end position="55"/>
    </location>
</feature>
<keyword evidence="1" id="KW-1133">Transmembrane helix</keyword>
<feature type="domain" description="DUF6644" evidence="2">
    <location>
        <begin position="34"/>
        <end position="161"/>
    </location>
</feature>
<dbReference type="EMBL" id="SWCO01000005">
    <property type="protein sequence ID" value="TKB03099.1"/>
    <property type="molecule type" value="Genomic_DNA"/>
</dbReference>
<protein>
    <recommendedName>
        <fullName evidence="2">DUF6644 domain-containing protein</fullName>
    </recommendedName>
</protein>
<dbReference type="Proteomes" id="UP000305471">
    <property type="component" value="Unassembled WGS sequence"/>
</dbReference>
<comment type="caution">
    <text evidence="3">The sequence shown here is derived from an EMBL/GenBank/DDBJ whole genome shotgun (WGS) entry which is preliminary data.</text>
</comment>
<name>A0A4U0ZBB6_9ALTE</name>
<dbReference type="AlphaFoldDB" id="A0A4U0ZBB6"/>
<feature type="transmembrane region" description="Helical" evidence="1">
    <location>
        <begin position="94"/>
        <end position="118"/>
    </location>
</feature>
<dbReference type="RefSeq" id="WP_136781819.1">
    <property type="nucleotide sequence ID" value="NZ_SWCO01000005.1"/>
</dbReference>
<dbReference type="OrthoDB" id="118399at2"/>
<keyword evidence="4" id="KW-1185">Reference proteome</keyword>
<keyword evidence="1" id="KW-0472">Membrane</keyword>
<evidence type="ECO:0000259" key="2">
    <source>
        <dbReference type="Pfam" id="PF20349"/>
    </source>
</evidence>
<dbReference type="Pfam" id="PF20349">
    <property type="entry name" value="DUF6644"/>
    <property type="match status" value="1"/>
</dbReference>
<evidence type="ECO:0000313" key="3">
    <source>
        <dbReference type="EMBL" id="TKB03099.1"/>
    </source>
</evidence>
<feature type="transmembrane region" description="Helical" evidence="1">
    <location>
        <begin position="138"/>
        <end position="159"/>
    </location>
</feature>
<sequence length="165" mass="18161">MNTFLSTVIETLQSSQLNHFVMDNAVVFPILEMAHFLGLSMLFGALLVVDLRLVGVAKKIPLNNVELFLRFALIGFAINLISGVLFVVGDPGRYLVNLAFGLKMLAIGLAGVNTIYFVKRVKPQLHKTHQPPTIGKEAAVVAWLSIALWMSVIVLGRFIPYVETP</sequence>
<keyword evidence="1" id="KW-0812">Transmembrane</keyword>
<proteinExistence type="predicted"/>
<gene>
    <name evidence="3" type="ORF">E5672_08580</name>
</gene>
<feature type="transmembrane region" description="Helical" evidence="1">
    <location>
        <begin position="67"/>
        <end position="88"/>
    </location>
</feature>
<accession>A0A4U0ZBB6</accession>